<evidence type="ECO:0000313" key="3">
    <source>
        <dbReference type="EMBL" id="CCI62530.1"/>
    </source>
</evidence>
<dbReference type="Gene3D" id="3.40.50.720">
    <property type="entry name" value="NAD(P)-binding Rossmann-like Domain"/>
    <property type="match status" value="2"/>
</dbReference>
<dbReference type="GO" id="GO:0051287">
    <property type="term" value="F:NAD binding"/>
    <property type="evidence" value="ECO:0007669"/>
    <property type="project" value="InterPro"/>
</dbReference>
<name>A0AB33R4U4_STREQ</name>
<dbReference type="Pfam" id="PF00389">
    <property type="entry name" value="2-Hacid_dh"/>
    <property type="match status" value="1"/>
</dbReference>
<protein>
    <submittedName>
        <fullName evidence="3">D-lactate dehydrogenase</fullName>
        <ecNumber evidence="3">1.1.1.28</ecNumber>
    </submittedName>
</protein>
<reference evidence="3 4" key="1">
    <citation type="submission" date="2012-05" db="EMBL/GenBank/DDBJ databases">
        <title>Complete genome sequence of a Streptococcus dysgalactiae subsp. equisimilis strain possessing Lancefield's group A antigen.</title>
        <authorList>
            <person name="Luetticken R."/>
            <person name="Bruellhoff K."/>
            <person name="Van der Linden M."/>
            <person name="Peltroche-Llacsahuanga H."/>
            <person name="Blom J."/>
            <person name="Weber-Lehmann J."/>
            <person name="Ferretti J.J."/>
            <person name="McShan W.M."/>
        </authorList>
    </citation>
    <scope>NUCLEOTIDE SEQUENCE [LARGE SCALE GENOMIC DNA]</scope>
    <source>
        <strain evidence="3 4">AC-2713</strain>
    </source>
</reference>
<sequence length="133" mass="14791">MKLKLYNVRGEEAVLAKKWADDNGIEISLMESPLTPETVKEAEGFDGIANAQIGPLDDAIYPLLKEMGIKQIAQRSAGVDMYNLDLATENDIIITNVPSYSPESIAEFTVTIALNLIRHVELIRENVKKQNFT</sequence>
<accession>A0AB33R4U4</accession>
<dbReference type="InterPro" id="IPR006139">
    <property type="entry name" value="D-isomer_2_OHA_DH_cat_dom"/>
</dbReference>
<dbReference type="EC" id="1.1.1.28" evidence="3"/>
<dbReference type="Proteomes" id="UP000009215">
    <property type="component" value="Chromosome"/>
</dbReference>
<keyword evidence="3" id="KW-0560">Oxidoreductase</keyword>
<dbReference type="PANTHER" id="PTHR43026">
    <property type="entry name" value="2-HYDROXYACID DEHYDROGENASE HOMOLOG 1-RELATED"/>
    <property type="match status" value="1"/>
</dbReference>
<feature type="domain" description="D-isomer specific 2-hydroxyacid dehydrogenase catalytic" evidence="2">
    <location>
        <begin position="21"/>
        <end position="110"/>
    </location>
</feature>
<dbReference type="KEGG" id="sdc:SDSE_1033"/>
<keyword evidence="1" id="KW-0520">NAD</keyword>
<dbReference type="PANTHER" id="PTHR43026:SF1">
    <property type="entry name" value="2-HYDROXYACID DEHYDROGENASE HOMOLOG 1-RELATED"/>
    <property type="match status" value="1"/>
</dbReference>
<evidence type="ECO:0000256" key="1">
    <source>
        <dbReference type="ARBA" id="ARBA00023027"/>
    </source>
</evidence>
<dbReference type="InterPro" id="IPR058205">
    <property type="entry name" value="D-LDH-like"/>
</dbReference>
<dbReference type="AlphaFoldDB" id="A0AB33R4U4"/>
<dbReference type="SUPFAM" id="SSF52283">
    <property type="entry name" value="Formate/glycerate dehydrogenase catalytic domain-like"/>
    <property type="match status" value="1"/>
</dbReference>
<dbReference type="EMBL" id="HE858529">
    <property type="protein sequence ID" value="CCI62530.1"/>
    <property type="molecule type" value="Genomic_DNA"/>
</dbReference>
<organism evidence="3 4">
    <name type="scientific">Streptococcus dysgalactiae subsp. equisimilis AC-2713</name>
    <dbReference type="NCBI Taxonomy" id="759913"/>
    <lineage>
        <taxon>Bacteria</taxon>
        <taxon>Bacillati</taxon>
        <taxon>Bacillota</taxon>
        <taxon>Bacilli</taxon>
        <taxon>Lactobacillales</taxon>
        <taxon>Streptococcaceae</taxon>
        <taxon>Streptococcus</taxon>
    </lineage>
</organism>
<evidence type="ECO:0000313" key="4">
    <source>
        <dbReference type="Proteomes" id="UP000009215"/>
    </source>
</evidence>
<gene>
    <name evidence="3" type="primary">ddh</name>
    <name evidence="3" type="ORF">SDSE_1033</name>
</gene>
<proteinExistence type="predicted"/>
<evidence type="ECO:0000259" key="2">
    <source>
        <dbReference type="Pfam" id="PF00389"/>
    </source>
</evidence>
<dbReference type="GO" id="GO:0008720">
    <property type="term" value="F:D-lactate dehydrogenase (NAD+) activity"/>
    <property type="evidence" value="ECO:0007669"/>
    <property type="project" value="UniProtKB-EC"/>
</dbReference>